<evidence type="ECO:0000313" key="2">
    <source>
        <dbReference type="EMBL" id="KAL1610436.1"/>
    </source>
</evidence>
<dbReference type="Gene3D" id="1.20.120.1630">
    <property type="match status" value="1"/>
</dbReference>
<keyword evidence="1" id="KW-0472">Membrane</keyword>
<dbReference type="EMBL" id="JAKJXO020000002">
    <property type="protein sequence ID" value="KAL1610436.1"/>
    <property type="molecule type" value="Genomic_DNA"/>
</dbReference>
<dbReference type="InterPro" id="IPR010721">
    <property type="entry name" value="UstE-like"/>
</dbReference>
<keyword evidence="1" id="KW-1133">Transmembrane helix</keyword>
<feature type="transmembrane region" description="Helical" evidence="1">
    <location>
        <begin position="91"/>
        <end position="116"/>
    </location>
</feature>
<name>A0ABR3S179_9PLEO</name>
<feature type="transmembrane region" description="Helical" evidence="1">
    <location>
        <begin position="136"/>
        <end position="155"/>
    </location>
</feature>
<gene>
    <name evidence="2" type="ORF">SLS60_002104</name>
</gene>
<protein>
    <recommendedName>
        <fullName evidence="4">Steroid 5-alpha reductase C-terminal domain-containing protein</fullName>
    </recommendedName>
</protein>
<comment type="caution">
    <text evidence="2">The sequence shown here is derived from an EMBL/GenBank/DDBJ whole genome shotgun (WGS) entry which is preliminary data.</text>
</comment>
<proteinExistence type="predicted"/>
<evidence type="ECO:0008006" key="4">
    <source>
        <dbReference type="Google" id="ProtNLM"/>
    </source>
</evidence>
<sequence>MAEKRPGKTPALGIQRGNYNRSLAGPLLLGLGRMISIPLQHCIITAHPFSHFGIPRPPTNGVLVLPIVGAQPQLSTIFLGMTATLILKQNAWMWGCCNELITVPFAFFGIIVPAIYESLSALVFTIAASNPLWRPEFLYAGAAVHFLAAVTELVSELGRANFKSKKVNKGKLYRGGFFGVVRHPNYAANVVYGAAYGFAAGGPLYALFTGAFYWSNLTGNATPAKEEYLAERYPEEWEGYKKEVKWKMFPGIF</sequence>
<keyword evidence="3" id="KW-1185">Reference proteome</keyword>
<accession>A0ABR3S179</accession>
<keyword evidence="1" id="KW-0812">Transmembrane</keyword>
<dbReference type="Proteomes" id="UP001521785">
    <property type="component" value="Unassembled WGS sequence"/>
</dbReference>
<evidence type="ECO:0000313" key="3">
    <source>
        <dbReference type="Proteomes" id="UP001521785"/>
    </source>
</evidence>
<dbReference type="Pfam" id="PF06966">
    <property type="entry name" value="DUF1295"/>
    <property type="match status" value="1"/>
</dbReference>
<evidence type="ECO:0000256" key="1">
    <source>
        <dbReference type="SAM" id="Phobius"/>
    </source>
</evidence>
<reference evidence="2 3" key="1">
    <citation type="submission" date="2024-02" db="EMBL/GenBank/DDBJ databases">
        <title>De novo assembly and annotation of 12 fungi associated with fruit tree decline syndrome in Ontario, Canada.</title>
        <authorList>
            <person name="Sulman M."/>
            <person name="Ellouze W."/>
            <person name="Ilyukhin E."/>
        </authorList>
    </citation>
    <scope>NUCLEOTIDE SEQUENCE [LARGE SCALE GENOMIC DNA]</scope>
    <source>
        <strain evidence="2 3">M42-189</strain>
    </source>
</reference>
<organism evidence="2 3">
    <name type="scientific">Paraconiothyrium brasiliense</name>
    <dbReference type="NCBI Taxonomy" id="300254"/>
    <lineage>
        <taxon>Eukaryota</taxon>
        <taxon>Fungi</taxon>
        <taxon>Dikarya</taxon>
        <taxon>Ascomycota</taxon>
        <taxon>Pezizomycotina</taxon>
        <taxon>Dothideomycetes</taxon>
        <taxon>Pleosporomycetidae</taxon>
        <taxon>Pleosporales</taxon>
        <taxon>Massarineae</taxon>
        <taxon>Didymosphaeriaceae</taxon>
        <taxon>Paraconiothyrium</taxon>
    </lineage>
</organism>